<name>A0A9P1H446_9PEZI</name>
<dbReference type="PANTHER" id="PTHR39472:SF1">
    <property type="entry name" value="EXPRESSED PROTEIN"/>
    <property type="match status" value="1"/>
</dbReference>
<comment type="caution">
    <text evidence="3">The sequence shown here is derived from an EMBL/GenBank/DDBJ whole genome shotgun (WGS) entry which is preliminary data.</text>
</comment>
<accession>A0A9P1H446</accession>
<organism evidence="3 4">
    <name type="scientific">Parascedosporium putredinis</name>
    <dbReference type="NCBI Taxonomy" id="1442378"/>
    <lineage>
        <taxon>Eukaryota</taxon>
        <taxon>Fungi</taxon>
        <taxon>Dikarya</taxon>
        <taxon>Ascomycota</taxon>
        <taxon>Pezizomycotina</taxon>
        <taxon>Sordariomycetes</taxon>
        <taxon>Hypocreomycetidae</taxon>
        <taxon>Microascales</taxon>
        <taxon>Microascaceae</taxon>
        <taxon>Parascedosporium</taxon>
    </lineage>
</organism>
<dbReference type="Proteomes" id="UP000838763">
    <property type="component" value="Unassembled WGS sequence"/>
</dbReference>
<gene>
    <name evidence="3" type="ORF">PPNO1_LOCUS4763</name>
</gene>
<feature type="compositionally biased region" description="Basic and acidic residues" evidence="2">
    <location>
        <begin position="42"/>
        <end position="54"/>
    </location>
</feature>
<evidence type="ECO:0000313" key="3">
    <source>
        <dbReference type="EMBL" id="CAI4215043.1"/>
    </source>
</evidence>
<feature type="compositionally biased region" description="Low complexity" evidence="2">
    <location>
        <begin position="107"/>
        <end position="121"/>
    </location>
</feature>
<feature type="region of interest" description="Disordered" evidence="2">
    <location>
        <begin position="84"/>
        <end position="136"/>
    </location>
</feature>
<reference evidence="3" key="1">
    <citation type="submission" date="2022-11" db="EMBL/GenBank/DDBJ databases">
        <authorList>
            <person name="Scott C."/>
            <person name="Bruce N."/>
        </authorList>
    </citation>
    <scope>NUCLEOTIDE SEQUENCE</scope>
</reference>
<keyword evidence="1" id="KW-0175">Coiled coil</keyword>
<feature type="compositionally biased region" description="Basic and acidic residues" evidence="2">
    <location>
        <begin position="449"/>
        <end position="459"/>
    </location>
</feature>
<protein>
    <submittedName>
        <fullName evidence="3">Uncharacterized protein</fullName>
    </submittedName>
</protein>
<sequence length="511" mass="57361">MDLKSTMVDSQGGEAVNQEQSPTRLIRSASVTDLPAYFGISKDTRARAEVEVRQSHPSPSTPPESRLQVDPCSTPVTAICLPAPNHAHARASPANSTTPTRSSRVGRPPSQLQTQRQRSTSANSSAPPSHSRPTSNPVALRYALASSPTYPSRLRLRSVPTAVTLAQAKRQPSKSPCPSGHRRQFLNVEPEPLHHRSGPNPQIYVAHAKAFATMNGMNGGAVPTGMVSMPTPAGHQSELNYIYGLVEELSKQLADNRRQTEEIVLNVGRIRNRARNQALSNEEIISAASEEVNGQEKNMDTMVSILTEALEKAKYSRDANAALLNDYARAMDTMVRQLHDYKANQVVEIARWHRSYRDQLAEEREENARLREQIWDMNRRAALANEMLREFRNNYEKSEERWARRVDHTATRQEIRFWKRMAMPEIPADDPYWSDDDDLIDIKEKIRQREREQQNRAHQEQMAAQEQELPEGSELLPDMPQNQFGGVAMQRDESSLPPRPDSAASTGSSGQ</sequence>
<dbReference type="PANTHER" id="PTHR39472">
    <property type="entry name" value="EXPRESSED PROTEIN"/>
    <property type="match status" value="1"/>
</dbReference>
<dbReference type="EMBL" id="CALLCH030000012">
    <property type="protein sequence ID" value="CAI4215043.1"/>
    <property type="molecule type" value="Genomic_DNA"/>
</dbReference>
<feature type="coiled-coil region" evidence="1">
    <location>
        <begin position="353"/>
        <end position="401"/>
    </location>
</feature>
<feature type="compositionally biased region" description="Polar residues" evidence="2">
    <location>
        <begin position="122"/>
        <end position="136"/>
    </location>
</feature>
<feature type="compositionally biased region" description="Polar residues" evidence="2">
    <location>
        <begin position="93"/>
        <end position="103"/>
    </location>
</feature>
<feature type="region of interest" description="Disordered" evidence="2">
    <location>
        <begin position="449"/>
        <end position="511"/>
    </location>
</feature>
<proteinExistence type="predicted"/>
<feature type="region of interest" description="Disordered" evidence="2">
    <location>
        <begin position="1"/>
        <end position="70"/>
    </location>
</feature>
<evidence type="ECO:0000256" key="2">
    <source>
        <dbReference type="SAM" id="MobiDB-lite"/>
    </source>
</evidence>
<evidence type="ECO:0000256" key="1">
    <source>
        <dbReference type="SAM" id="Coils"/>
    </source>
</evidence>
<dbReference type="OrthoDB" id="5230543at2759"/>
<keyword evidence="4" id="KW-1185">Reference proteome</keyword>
<evidence type="ECO:0000313" key="4">
    <source>
        <dbReference type="Proteomes" id="UP000838763"/>
    </source>
</evidence>
<dbReference type="AlphaFoldDB" id="A0A9P1H446"/>